<organism evidence="3 4">
    <name type="scientific">Leptobacterium flavescens</name>
    <dbReference type="NCBI Taxonomy" id="472055"/>
    <lineage>
        <taxon>Bacteria</taxon>
        <taxon>Pseudomonadati</taxon>
        <taxon>Bacteroidota</taxon>
        <taxon>Flavobacteriia</taxon>
        <taxon>Flavobacteriales</taxon>
        <taxon>Flavobacteriaceae</taxon>
        <taxon>Leptobacterium</taxon>
    </lineage>
</organism>
<name>A0A6P0ULT2_9FLAO</name>
<protein>
    <recommendedName>
        <fullName evidence="5">Leucine-rich repeat domain-containing protein</fullName>
    </recommendedName>
</protein>
<dbReference type="Proteomes" id="UP000468581">
    <property type="component" value="Unassembled WGS sequence"/>
</dbReference>
<keyword evidence="4" id="KW-1185">Reference proteome</keyword>
<dbReference type="PANTHER" id="PTHR47566:SF1">
    <property type="entry name" value="PROTEIN NUD1"/>
    <property type="match status" value="1"/>
</dbReference>
<evidence type="ECO:0000313" key="4">
    <source>
        <dbReference type="Proteomes" id="UP000468581"/>
    </source>
</evidence>
<comment type="caution">
    <text evidence="3">The sequence shown here is derived from an EMBL/GenBank/DDBJ whole genome shotgun (WGS) entry which is preliminary data.</text>
</comment>
<sequence>MNIHARPFMAALIYIILSNLIISCSNDNSNEQEDDLYVQIPDLNFESKLISLGIDSEGITDQRLLKTDALKVEDLDLNSFGKDEISDLTGIEGFKNLTKLQAEGNSLTTVDLSSNKQLDTLILSGNFIKTIDLSNNTALIKLNLSVNELSSVSGLENAINLKWLSLSYNVLEEFSIQTTALESLFIRDNLLTSLDIQNAESLITLLAQTNRISEIDLTTNTALETLALSDNRIQSVNLEANPEIETLYISSNSLLSLDISNLEKLVFLTVDRNPDLSCIKIETGQTVPNLTMSEYQELNTDCN</sequence>
<evidence type="ECO:0000313" key="3">
    <source>
        <dbReference type="EMBL" id="NER13492.1"/>
    </source>
</evidence>
<proteinExistence type="predicted"/>
<keyword evidence="2" id="KW-0677">Repeat</keyword>
<evidence type="ECO:0000256" key="2">
    <source>
        <dbReference type="ARBA" id="ARBA00022737"/>
    </source>
</evidence>
<dbReference type="InterPro" id="IPR052574">
    <property type="entry name" value="CDIRP"/>
</dbReference>
<evidence type="ECO:0008006" key="5">
    <source>
        <dbReference type="Google" id="ProtNLM"/>
    </source>
</evidence>
<dbReference type="Gene3D" id="3.80.10.10">
    <property type="entry name" value="Ribonuclease Inhibitor"/>
    <property type="match status" value="1"/>
</dbReference>
<dbReference type="InterPro" id="IPR032675">
    <property type="entry name" value="LRR_dom_sf"/>
</dbReference>
<reference evidence="3 4" key="1">
    <citation type="submission" date="2020-01" db="EMBL/GenBank/DDBJ databases">
        <title>Leptobacterium flavescens.</title>
        <authorList>
            <person name="Wang G."/>
        </authorList>
    </citation>
    <scope>NUCLEOTIDE SEQUENCE [LARGE SCALE GENOMIC DNA]</scope>
    <source>
        <strain evidence="3 4">KCTC 22160</strain>
    </source>
</reference>
<dbReference type="RefSeq" id="WP_163606529.1">
    <property type="nucleotide sequence ID" value="NZ_JAABOO010000002.1"/>
</dbReference>
<evidence type="ECO:0000256" key="1">
    <source>
        <dbReference type="ARBA" id="ARBA00022614"/>
    </source>
</evidence>
<dbReference type="EMBL" id="JAABOO010000002">
    <property type="protein sequence ID" value="NER13492.1"/>
    <property type="molecule type" value="Genomic_DNA"/>
</dbReference>
<dbReference type="PANTHER" id="PTHR47566">
    <property type="match status" value="1"/>
</dbReference>
<dbReference type="SUPFAM" id="SSF52058">
    <property type="entry name" value="L domain-like"/>
    <property type="match status" value="1"/>
</dbReference>
<accession>A0A6P0ULT2</accession>
<gene>
    <name evidence="3" type="ORF">GWK08_08595</name>
</gene>
<dbReference type="GO" id="GO:0035591">
    <property type="term" value="F:signaling adaptor activity"/>
    <property type="evidence" value="ECO:0007669"/>
    <property type="project" value="TreeGrafter"/>
</dbReference>
<dbReference type="AlphaFoldDB" id="A0A6P0ULT2"/>
<keyword evidence="1" id="KW-0433">Leucine-rich repeat</keyword>
<dbReference type="PROSITE" id="PS51257">
    <property type="entry name" value="PROKAR_LIPOPROTEIN"/>
    <property type="match status" value="1"/>
</dbReference>